<keyword evidence="1" id="KW-1133">Transmembrane helix</keyword>
<gene>
    <name evidence="3" type="ORF">pBPS124</name>
</gene>
<dbReference type="InterPro" id="IPR014710">
    <property type="entry name" value="RmlC-like_jellyroll"/>
</dbReference>
<keyword evidence="1" id="KW-0812">Transmembrane</keyword>
<dbReference type="InterPro" id="IPR039935">
    <property type="entry name" value="YML079W-like"/>
</dbReference>
<feature type="domain" description="DUF985" evidence="2">
    <location>
        <begin position="84"/>
        <end position="216"/>
    </location>
</feature>
<dbReference type="Pfam" id="PF06172">
    <property type="entry name" value="Cupin_5"/>
    <property type="match status" value="1"/>
</dbReference>
<dbReference type="EMBL" id="KF418775">
    <property type="protein sequence ID" value="AJL35007.1"/>
    <property type="molecule type" value="Genomic_DNA"/>
</dbReference>
<keyword evidence="3" id="KW-0614">Plasmid</keyword>
<protein>
    <submittedName>
        <fullName evidence="3">Cupin</fullName>
    </submittedName>
</protein>
<dbReference type="InterPro" id="IPR009327">
    <property type="entry name" value="Cupin_DUF985"/>
</dbReference>
<organism evidence="3">
    <name type="scientific">Burkholderia pseudomallei</name>
    <name type="common">Pseudomonas pseudomallei</name>
    <dbReference type="NCBI Taxonomy" id="28450"/>
    <lineage>
        <taxon>Bacteria</taxon>
        <taxon>Pseudomonadati</taxon>
        <taxon>Pseudomonadota</taxon>
        <taxon>Betaproteobacteria</taxon>
        <taxon>Burkholderiales</taxon>
        <taxon>Burkholderiaceae</taxon>
        <taxon>Burkholderia</taxon>
        <taxon>pseudomallei group</taxon>
    </lineage>
</organism>
<reference evidence="3" key="1">
    <citation type="submission" date="2013-07" db="EMBL/GenBank/DDBJ databases">
        <title>Complete sequence of a native Burkholderia pseudomallei plasmid.</title>
        <authorList>
            <person name="Stone J.K."/>
            <person name="Bollig M.C."/>
            <person name="Gibbons H.S."/>
            <person name="Mayo M."/>
            <person name="Currie B.J."/>
            <person name="Keim P."/>
            <person name="Tuanyok A."/>
        </authorList>
    </citation>
    <scope>NUCLEOTIDE SEQUENCE</scope>
    <source>
        <strain evidence="3">MSHR1950</strain>
        <plasmid evidence="3">pBPSE01</plasmid>
    </source>
</reference>
<sequence>MSISSCRLCRGAFQLCTSGLAMSYKFQQQPHRMLTIKSRIFRRGSMAVIVQATVISIFIALCLIYVGDVMAEESTHKIEKSKEFWIKKLGLAAHPEGGYFRYEFGSDVVRKTASGAERKDYSGIYFMVTHDSPSHFHQMTSDEIWYYHAGDALTMHAIDEAGKYRTVRIGPNPDRGEVLSVVMHGGWIFGASVDSGDYTLVSCTVVPGFDEADYRILTQSELLGKYPEYQNVILKMAYKNLPK</sequence>
<name>A0A0C5B1F6_BURPE</name>
<dbReference type="InterPro" id="IPR011051">
    <property type="entry name" value="RmlC_Cupin_sf"/>
</dbReference>
<proteinExistence type="predicted"/>
<dbReference type="PANTHER" id="PTHR33387:SF3">
    <property type="entry name" value="DUF985 DOMAIN-CONTAINING PROTEIN"/>
    <property type="match status" value="1"/>
</dbReference>
<dbReference type="AlphaFoldDB" id="A0A0C5B1F6"/>
<dbReference type="SUPFAM" id="SSF51182">
    <property type="entry name" value="RmlC-like cupins"/>
    <property type="match status" value="1"/>
</dbReference>
<dbReference type="CDD" id="cd06121">
    <property type="entry name" value="cupin_YML079wp"/>
    <property type="match status" value="1"/>
</dbReference>
<dbReference type="Gene3D" id="2.60.120.10">
    <property type="entry name" value="Jelly Rolls"/>
    <property type="match status" value="1"/>
</dbReference>
<dbReference type="PANTHER" id="PTHR33387">
    <property type="entry name" value="RMLC-LIKE JELLY ROLL FOLD PROTEIN"/>
    <property type="match status" value="1"/>
</dbReference>
<keyword evidence="1" id="KW-0472">Membrane</keyword>
<feature type="transmembrane region" description="Helical" evidence="1">
    <location>
        <begin position="46"/>
        <end position="67"/>
    </location>
</feature>
<evidence type="ECO:0000256" key="1">
    <source>
        <dbReference type="SAM" id="Phobius"/>
    </source>
</evidence>
<accession>A0A0C5B1F6</accession>
<geneLocation type="plasmid" evidence="3">
    <name>pBPSE01</name>
</geneLocation>
<evidence type="ECO:0000259" key="2">
    <source>
        <dbReference type="Pfam" id="PF06172"/>
    </source>
</evidence>
<evidence type="ECO:0000313" key="3">
    <source>
        <dbReference type="EMBL" id="AJL35007.1"/>
    </source>
</evidence>